<name>A0A6J7WR34_9CAUD</name>
<dbReference type="GO" id="GO:0006270">
    <property type="term" value="P:DNA replication initiation"/>
    <property type="evidence" value="ECO:0007669"/>
    <property type="project" value="InterPro"/>
</dbReference>
<dbReference type="SMART" id="SM00760">
    <property type="entry name" value="Bac_DnaA_C"/>
    <property type="match status" value="1"/>
</dbReference>
<evidence type="ECO:0000259" key="1">
    <source>
        <dbReference type="SMART" id="SM00760"/>
    </source>
</evidence>
<dbReference type="SUPFAM" id="SSF48295">
    <property type="entry name" value="TrpR-like"/>
    <property type="match status" value="1"/>
</dbReference>
<dbReference type="Gene3D" id="1.10.1750.10">
    <property type="match status" value="1"/>
</dbReference>
<dbReference type="EMBL" id="LR798248">
    <property type="protein sequence ID" value="CAB5217823.1"/>
    <property type="molecule type" value="Genomic_DNA"/>
</dbReference>
<dbReference type="GO" id="GO:0043565">
    <property type="term" value="F:sequence-specific DNA binding"/>
    <property type="evidence" value="ECO:0007669"/>
    <property type="project" value="InterPro"/>
</dbReference>
<reference evidence="2" key="1">
    <citation type="submission" date="2020-05" db="EMBL/GenBank/DDBJ databases">
        <authorList>
            <person name="Chiriac C."/>
            <person name="Salcher M."/>
            <person name="Ghai R."/>
            <person name="Kavagutti S V."/>
        </authorList>
    </citation>
    <scope>NUCLEOTIDE SEQUENCE</scope>
</reference>
<gene>
    <name evidence="2" type="ORF">UFOVP208_17</name>
</gene>
<dbReference type="CDD" id="cd06571">
    <property type="entry name" value="Bac_DnaA_C"/>
    <property type="match status" value="1"/>
</dbReference>
<dbReference type="GO" id="GO:0006275">
    <property type="term" value="P:regulation of DNA replication"/>
    <property type="evidence" value="ECO:0007669"/>
    <property type="project" value="InterPro"/>
</dbReference>
<dbReference type="Pfam" id="PF08299">
    <property type="entry name" value="Bac_DnaA_C"/>
    <property type="match status" value="1"/>
</dbReference>
<accession>A0A6J7WR34</accession>
<organism evidence="2">
    <name type="scientific">uncultured Caudovirales phage</name>
    <dbReference type="NCBI Taxonomy" id="2100421"/>
    <lineage>
        <taxon>Viruses</taxon>
        <taxon>Duplodnaviria</taxon>
        <taxon>Heunggongvirae</taxon>
        <taxon>Uroviricota</taxon>
        <taxon>Caudoviricetes</taxon>
        <taxon>Peduoviridae</taxon>
        <taxon>Maltschvirus</taxon>
        <taxon>Maltschvirus maltsch</taxon>
    </lineage>
</organism>
<dbReference type="InterPro" id="IPR010921">
    <property type="entry name" value="Trp_repressor/repl_initiator"/>
</dbReference>
<dbReference type="GO" id="GO:0005524">
    <property type="term" value="F:ATP binding"/>
    <property type="evidence" value="ECO:0007669"/>
    <property type="project" value="InterPro"/>
</dbReference>
<feature type="domain" description="Chromosomal replication initiator DnaA C-terminal" evidence="1">
    <location>
        <begin position="30"/>
        <end position="101"/>
    </location>
</feature>
<sequence length="131" mass="15644">MTGVKRNQRMKITCDPCTSHPFKPSQRTLTINEIIRNSCEFLGISVEQIQSKKRDLYLVDARRMLSGILFYDSTYRLTKREIGRFMGNRDHTAIIHHLKTLKTICETEPNFRERYYQLNMHVYGNDNYFKF</sequence>
<evidence type="ECO:0000313" key="2">
    <source>
        <dbReference type="EMBL" id="CAB5217823.1"/>
    </source>
</evidence>
<proteinExistence type="predicted"/>
<protein>
    <submittedName>
        <fullName evidence="2">Chromosomal replication initiator, DnaA C-terminal</fullName>
    </submittedName>
</protein>
<dbReference type="InterPro" id="IPR013159">
    <property type="entry name" value="DnaA_C"/>
</dbReference>